<dbReference type="HAMAP" id="MF_01183">
    <property type="entry name" value="Chaperone_SurA"/>
    <property type="match status" value="1"/>
</dbReference>
<keyword evidence="3 7" id="KW-0574">Periplasm</keyword>
<dbReference type="InterPro" id="IPR046357">
    <property type="entry name" value="PPIase_dom_sf"/>
</dbReference>
<comment type="domain">
    <text evidence="7">The PPIase activity resides only in the second parvulin domain. The N-terminal region and the C-terminal tail are necessary and sufficient for the chaperone activity of SurA. The PPIase activity is dispensable for SurA to function as a chaperone. The N-terminal region and the C-terminal tail are also required for porin recognition.</text>
</comment>
<keyword evidence="4 7" id="KW-0697">Rotamase</keyword>
<dbReference type="EMBL" id="PQSP01000011">
    <property type="protein sequence ID" value="RUS65580.1"/>
    <property type="molecule type" value="Genomic_DNA"/>
</dbReference>
<proteinExistence type="inferred from homology"/>
<dbReference type="PROSITE" id="PS01096">
    <property type="entry name" value="PPIC_PPIASE_1"/>
    <property type="match status" value="1"/>
</dbReference>
<dbReference type="InterPro" id="IPR023058">
    <property type="entry name" value="PPIase_PpiC_CS"/>
</dbReference>
<dbReference type="SUPFAM" id="SSF54534">
    <property type="entry name" value="FKBP-like"/>
    <property type="match status" value="2"/>
</dbReference>
<feature type="domain" description="PpiC" evidence="8">
    <location>
        <begin position="310"/>
        <end position="409"/>
    </location>
</feature>
<dbReference type="PROSITE" id="PS50198">
    <property type="entry name" value="PPIC_PPIASE_2"/>
    <property type="match status" value="2"/>
</dbReference>
<dbReference type="Gene3D" id="1.10.4030.10">
    <property type="entry name" value="Porin chaperone SurA, peptide-binding domain"/>
    <property type="match status" value="1"/>
</dbReference>
<dbReference type="Pfam" id="PF00639">
    <property type="entry name" value="Rotamase"/>
    <property type="match status" value="2"/>
</dbReference>
<dbReference type="InterPro" id="IPR050280">
    <property type="entry name" value="OMP_Chaperone_SurA"/>
</dbReference>
<dbReference type="InterPro" id="IPR015391">
    <property type="entry name" value="SurA_N"/>
</dbReference>
<dbReference type="PANTHER" id="PTHR47637">
    <property type="entry name" value="CHAPERONE SURA"/>
    <property type="match status" value="1"/>
</dbReference>
<keyword evidence="10" id="KW-1185">Reference proteome</keyword>
<dbReference type="InterPro" id="IPR027304">
    <property type="entry name" value="Trigger_fact/SurA_dom_sf"/>
</dbReference>
<name>A0A433SA35_9BURK</name>
<evidence type="ECO:0000256" key="1">
    <source>
        <dbReference type="ARBA" id="ARBA00022729"/>
    </source>
</evidence>
<dbReference type="InterPro" id="IPR000297">
    <property type="entry name" value="PPIase_PpiC"/>
</dbReference>
<evidence type="ECO:0000256" key="6">
    <source>
        <dbReference type="ARBA" id="ARBA00023235"/>
    </source>
</evidence>
<dbReference type="Proteomes" id="UP000286947">
    <property type="component" value="Unassembled WGS sequence"/>
</dbReference>
<dbReference type="GO" id="GO:0003755">
    <property type="term" value="F:peptidyl-prolyl cis-trans isomerase activity"/>
    <property type="evidence" value="ECO:0007669"/>
    <property type="project" value="UniProtKB-UniRule"/>
</dbReference>
<keyword evidence="2 7" id="KW-0677">Repeat</keyword>
<comment type="function">
    <text evidence="7">Chaperone involved in the correct folding and assembly of outer membrane proteins. Recognizes specific patterns of aromatic residues and the orientation of their side chains, which are found more frequently in integral outer membrane proteins. May act in both early periplasmic and late outer membrane-associated steps of protein maturation.</text>
</comment>
<sequence length="457" mass="50154" precursor="true">MNGLADRTVFIYMSKRFYVLISALLCALGMSLSAHAQQNAGAAPASAAAEPQLADFIVAIVQHEPITNSQVRAHVLSLRQQYAGQQQPPAEQLRQMALQQLISQSALAQRAHEHGLRVDPQTVQQAIATIARNNGMSVVELQKVLSEQGIPFSTMERDIGQQLLISQLRERTLDPTVTVSNAEVEAYLAQFSGQTDPGQQQINLAQILIAVPENATPAQEKALEAKAQDIYTKAQAAGADFFALAQANSDDPAASATRGVMGARPASRYPDLFIQAVTGLRAGAVAPPVRSGAGFHIIKVLEREQSDMVVTQTRVRHILLNITEQQTEQDAINKLLADKHQIETGQATFEMLAQEQSQDASAKDGGDLGWVVPGMFVPEFERVMNQLKPGEISDPVATRFGVHLIQVLERRESQLTPQQQREVARESIHQRKVEQAMDQWVRDIQSSAYIEMRNPPQ</sequence>
<evidence type="ECO:0000256" key="3">
    <source>
        <dbReference type="ARBA" id="ARBA00022764"/>
    </source>
</evidence>
<comment type="subcellular location">
    <subcellularLocation>
        <location evidence="7">Periplasm</location>
    </subcellularLocation>
    <text evidence="7">Is capable of associating with the outer membrane.</text>
</comment>
<evidence type="ECO:0000256" key="2">
    <source>
        <dbReference type="ARBA" id="ARBA00022737"/>
    </source>
</evidence>
<comment type="catalytic activity">
    <reaction evidence="7">
        <text>[protein]-peptidylproline (omega=180) = [protein]-peptidylproline (omega=0)</text>
        <dbReference type="Rhea" id="RHEA:16237"/>
        <dbReference type="Rhea" id="RHEA-COMP:10747"/>
        <dbReference type="Rhea" id="RHEA-COMP:10748"/>
        <dbReference type="ChEBI" id="CHEBI:83833"/>
        <dbReference type="ChEBI" id="CHEBI:83834"/>
        <dbReference type="EC" id="5.2.1.8"/>
    </reaction>
</comment>
<evidence type="ECO:0000256" key="5">
    <source>
        <dbReference type="ARBA" id="ARBA00023186"/>
    </source>
</evidence>
<keyword evidence="5 7" id="KW-0143">Chaperone</keyword>
<evidence type="ECO:0000259" key="8">
    <source>
        <dbReference type="PROSITE" id="PS50198"/>
    </source>
</evidence>
<feature type="signal peptide" evidence="7">
    <location>
        <begin position="1"/>
        <end position="36"/>
    </location>
</feature>
<feature type="chain" id="PRO_5019600372" description="Chaperone SurA" evidence="7">
    <location>
        <begin position="37"/>
        <end position="457"/>
    </location>
</feature>
<dbReference type="AlphaFoldDB" id="A0A433SA35"/>
<gene>
    <name evidence="7 9" type="primary">surA</name>
    <name evidence="9" type="ORF">CUZ56_02879</name>
</gene>
<evidence type="ECO:0000313" key="10">
    <source>
        <dbReference type="Proteomes" id="UP000286947"/>
    </source>
</evidence>
<accession>A0A433SA35</accession>
<dbReference type="Pfam" id="PF09312">
    <property type="entry name" value="SurA_N"/>
    <property type="match status" value="1"/>
</dbReference>
<keyword evidence="6 7" id="KW-0413">Isomerase</keyword>
<evidence type="ECO:0000313" key="9">
    <source>
        <dbReference type="EMBL" id="RUS65580.1"/>
    </source>
</evidence>
<organism evidence="9 10">
    <name type="scientific">Saezia sanguinis</name>
    <dbReference type="NCBI Taxonomy" id="1965230"/>
    <lineage>
        <taxon>Bacteria</taxon>
        <taxon>Pseudomonadati</taxon>
        <taxon>Pseudomonadota</taxon>
        <taxon>Betaproteobacteria</taxon>
        <taxon>Burkholderiales</taxon>
        <taxon>Saeziaceae</taxon>
        <taxon>Saezia</taxon>
    </lineage>
</organism>
<evidence type="ECO:0000256" key="7">
    <source>
        <dbReference type="HAMAP-Rule" id="MF_01183"/>
    </source>
</evidence>
<dbReference type="GO" id="GO:0006457">
    <property type="term" value="P:protein folding"/>
    <property type="evidence" value="ECO:0007669"/>
    <property type="project" value="UniProtKB-UniRule"/>
</dbReference>
<dbReference type="GO" id="GO:0043165">
    <property type="term" value="P:Gram-negative-bacterium-type cell outer membrane assembly"/>
    <property type="evidence" value="ECO:0007669"/>
    <property type="project" value="InterPro"/>
</dbReference>
<reference evidence="9 10" key="1">
    <citation type="submission" date="2018-01" db="EMBL/GenBank/DDBJ databases">
        <title>Saezia sanguinis gen. nov., sp. nov., in the order Burkholderiales isolated from human blood.</title>
        <authorList>
            <person name="Medina-Pascual M.J."/>
            <person name="Valdezate S."/>
            <person name="Monzon S."/>
            <person name="Cuesta I."/>
            <person name="Carrasco G."/>
            <person name="Villalon P."/>
            <person name="Saez-Nieto J.A."/>
        </authorList>
    </citation>
    <scope>NUCLEOTIDE SEQUENCE [LARGE SCALE GENOMIC DNA]</scope>
    <source>
        <strain evidence="9 10">CNM695-12</strain>
    </source>
</reference>
<dbReference type="GO" id="GO:0051082">
    <property type="term" value="F:unfolded protein binding"/>
    <property type="evidence" value="ECO:0007669"/>
    <property type="project" value="UniProtKB-UniRule"/>
</dbReference>
<dbReference type="EC" id="5.2.1.8" evidence="7"/>
<dbReference type="GO" id="GO:0050821">
    <property type="term" value="P:protein stabilization"/>
    <property type="evidence" value="ECO:0007669"/>
    <property type="project" value="InterPro"/>
</dbReference>
<dbReference type="SUPFAM" id="SSF109998">
    <property type="entry name" value="Triger factor/SurA peptide-binding domain-like"/>
    <property type="match status" value="1"/>
</dbReference>
<evidence type="ECO:0000256" key="4">
    <source>
        <dbReference type="ARBA" id="ARBA00023110"/>
    </source>
</evidence>
<dbReference type="InterPro" id="IPR023034">
    <property type="entry name" value="PPIase_SurA"/>
</dbReference>
<dbReference type="GO" id="GO:0030288">
    <property type="term" value="C:outer membrane-bounded periplasmic space"/>
    <property type="evidence" value="ECO:0007669"/>
    <property type="project" value="InterPro"/>
</dbReference>
<dbReference type="Gene3D" id="3.10.50.40">
    <property type="match status" value="2"/>
</dbReference>
<dbReference type="PANTHER" id="PTHR47637:SF1">
    <property type="entry name" value="CHAPERONE SURA"/>
    <property type="match status" value="1"/>
</dbReference>
<keyword evidence="1 7" id="KW-0732">Signal</keyword>
<feature type="domain" description="PpiC" evidence="8">
    <location>
        <begin position="199"/>
        <end position="302"/>
    </location>
</feature>
<protein>
    <recommendedName>
        <fullName evidence="7">Chaperone SurA</fullName>
    </recommendedName>
    <alternativeName>
        <fullName evidence="7">Peptidyl-prolyl cis-trans isomerase SurA</fullName>
        <shortName evidence="7">PPIase SurA</shortName>
        <ecNumber evidence="7">5.2.1.8</ecNumber>
    </alternativeName>
    <alternativeName>
        <fullName evidence="7">Rotamase SurA</fullName>
    </alternativeName>
</protein>
<comment type="caution">
    <text evidence="9">The sequence shown here is derived from an EMBL/GenBank/DDBJ whole genome shotgun (WGS) entry which is preliminary data.</text>
</comment>
<dbReference type="GO" id="GO:0042277">
    <property type="term" value="F:peptide binding"/>
    <property type="evidence" value="ECO:0007669"/>
    <property type="project" value="InterPro"/>
</dbReference>